<dbReference type="OrthoDB" id="10561704at2759"/>
<name>A0A1J4KR30_9EUKA</name>
<dbReference type="AlphaFoldDB" id="A0A1J4KR30"/>
<dbReference type="GO" id="GO:0006352">
    <property type="term" value="P:DNA-templated transcription initiation"/>
    <property type="evidence" value="ECO:0007669"/>
    <property type="project" value="InterPro"/>
</dbReference>
<accession>A0A1J4KR30</accession>
<dbReference type="EMBL" id="MLAK01000533">
    <property type="protein sequence ID" value="OHT13384.1"/>
    <property type="molecule type" value="Genomic_DNA"/>
</dbReference>
<dbReference type="Proteomes" id="UP000179807">
    <property type="component" value="Unassembled WGS sequence"/>
</dbReference>
<organism evidence="1 2">
    <name type="scientific">Tritrichomonas foetus</name>
    <dbReference type="NCBI Taxonomy" id="1144522"/>
    <lineage>
        <taxon>Eukaryota</taxon>
        <taxon>Metamonada</taxon>
        <taxon>Parabasalia</taxon>
        <taxon>Tritrichomonadida</taxon>
        <taxon>Tritrichomonadidae</taxon>
        <taxon>Tritrichomonas</taxon>
    </lineage>
</organism>
<reference evidence="1" key="1">
    <citation type="submission" date="2016-10" db="EMBL/GenBank/DDBJ databases">
        <authorList>
            <person name="Benchimol M."/>
            <person name="Almeida L.G."/>
            <person name="Vasconcelos A.T."/>
            <person name="Perreira-Neves A."/>
            <person name="Rosa I.A."/>
            <person name="Tasca T."/>
            <person name="Bogo M.R."/>
            <person name="de Souza W."/>
        </authorList>
    </citation>
    <scope>NUCLEOTIDE SEQUENCE [LARGE SCALE GENOMIC DNA]</scope>
    <source>
        <strain evidence="1">K</strain>
    </source>
</reference>
<evidence type="ECO:0000313" key="2">
    <source>
        <dbReference type="Proteomes" id="UP000179807"/>
    </source>
</evidence>
<protein>
    <submittedName>
        <fullName evidence="1">Uncharacterized protein</fullName>
    </submittedName>
</protein>
<keyword evidence="2" id="KW-1185">Reference proteome</keyword>
<gene>
    <name evidence="1" type="ORF">TRFO_16479</name>
</gene>
<proteinExistence type="predicted"/>
<dbReference type="Pfam" id="PF03540">
    <property type="entry name" value="TAF10"/>
    <property type="match status" value="1"/>
</dbReference>
<evidence type="ECO:0000313" key="1">
    <source>
        <dbReference type="EMBL" id="OHT13384.1"/>
    </source>
</evidence>
<dbReference type="GeneID" id="94833702"/>
<sequence>MSDLDNSPVGSDADLNEAIKIVLATNGFEANDPEIINLVEIAIRKKLELITANVNFYAKMGQDNSENKFLQLSDLKQALNEEKIKIDRPEFILQQSQTKNTSRRKPK</sequence>
<dbReference type="RefSeq" id="XP_068366520.1">
    <property type="nucleotide sequence ID" value="XM_068498998.1"/>
</dbReference>
<dbReference type="InterPro" id="IPR003923">
    <property type="entry name" value="TAF10"/>
</dbReference>
<comment type="caution">
    <text evidence="1">The sequence shown here is derived from an EMBL/GenBank/DDBJ whole genome shotgun (WGS) entry which is preliminary data.</text>
</comment>
<dbReference type="VEuPathDB" id="TrichDB:TRFO_16479"/>
<dbReference type="GO" id="GO:0005634">
    <property type="term" value="C:nucleus"/>
    <property type="evidence" value="ECO:0007669"/>
    <property type="project" value="InterPro"/>
</dbReference>